<evidence type="ECO:0000256" key="7">
    <source>
        <dbReference type="ARBA" id="ARBA00022989"/>
    </source>
</evidence>
<dbReference type="AlphaFoldDB" id="A0A1E3QKH4"/>
<evidence type="ECO:0000256" key="5">
    <source>
        <dbReference type="ARBA" id="ARBA00022692"/>
    </source>
</evidence>
<feature type="transmembrane region" description="Helical" evidence="10">
    <location>
        <begin position="128"/>
        <end position="147"/>
    </location>
</feature>
<sequence>MSLADTTENLPLAAASDSLLDDYDFARKYPEQDTSPTSKQEIFGWCCYSWSSEPFIVSAVGTFVPLLLEQFARLAGFRLDDNTKPCVSAPETDNPIPPGLAPPGLIPPGSDKCVLPLFGHFIIDTSSLALYTFSASIFLQALIVISMSGMADRSHFRKSILVVFGILGALTTMAFLGVSYKHYIVASLLAMLANCCFGAVNVCGNAFLAILVSNYPQNSVKVGRDGEFITEANISDTKNQLSSQISGTGAACGYTAALVAQLIAILIVKKFSNPVLGSSTFAIQAAIFFIGCWWLVFQIPVILLMRLRPGPPLHLDETELSHKSSFGSSLYRLSQYTKYGWVTLAQTAMHAQKLRQIMMFLLAWFFVSDSLTTINSTAILFARSNLQMDTTQLGIVGLLTVMFAILGSLVVPNLIRRCGLLAKSALCGAVALACFIPLYGIVGFFTTSFGLHHAPEMFMLAMIYGIVLGSVATLTRSIFSTLIPVGLESTFFSLFAVTDKGSSVIGPIISGLIVDSTHELRYCFVWLLFGLLAGLAILWWGVDLEQGVRDGEAFTEEA</sequence>
<evidence type="ECO:0000256" key="10">
    <source>
        <dbReference type="RuleBase" id="RU363073"/>
    </source>
</evidence>
<evidence type="ECO:0000256" key="1">
    <source>
        <dbReference type="ARBA" id="ARBA00004128"/>
    </source>
</evidence>
<protein>
    <recommendedName>
        <fullName evidence="10">Autophagy-related protein</fullName>
    </recommendedName>
</protein>
<dbReference type="PANTHER" id="PTHR23519">
    <property type="entry name" value="AUTOPHAGY-RELATED PROTEIN 22"/>
    <property type="match status" value="1"/>
</dbReference>
<evidence type="ECO:0000256" key="9">
    <source>
        <dbReference type="ARBA" id="ARBA00023136"/>
    </source>
</evidence>
<evidence type="ECO:0000256" key="2">
    <source>
        <dbReference type="ARBA" id="ARBA00006978"/>
    </source>
</evidence>
<dbReference type="InterPro" id="IPR044738">
    <property type="entry name" value="Atg22"/>
</dbReference>
<evidence type="ECO:0000313" key="12">
    <source>
        <dbReference type="EMBL" id="ODQ78150.1"/>
    </source>
</evidence>
<comment type="function">
    <text evidence="10">Vacuolar effluxer which mediate the efflux of amino acids resulting from autophagic degradation. The release of autophagic amino acids allows the maintenance of protein synthesis and viability during nitrogen starvation.</text>
</comment>
<keyword evidence="8 10" id="KW-0072">Autophagy</keyword>
<dbReference type="OrthoDB" id="42657at2759"/>
<dbReference type="Proteomes" id="UP000094336">
    <property type="component" value="Unassembled WGS sequence"/>
</dbReference>
<keyword evidence="7 10" id="KW-1133">Transmembrane helix</keyword>
<feature type="domain" description="Major facilitator superfamily (MFS) profile" evidence="11">
    <location>
        <begin position="356"/>
        <end position="558"/>
    </location>
</feature>
<feature type="transmembrane region" description="Helical" evidence="10">
    <location>
        <begin position="159"/>
        <end position="178"/>
    </location>
</feature>
<dbReference type="PROSITE" id="PS50850">
    <property type="entry name" value="MFS"/>
    <property type="match status" value="1"/>
</dbReference>
<feature type="transmembrane region" description="Helical" evidence="10">
    <location>
        <begin position="393"/>
        <end position="414"/>
    </location>
</feature>
<dbReference type="CDD" id="cd17483">
    <property type="entry name" value="MFS_Atg22_like"/>
    <property type="match status" value="1"/>
</dbReference>
<dbReference type="InterPro" id="IPR036259">
    <property type="entry name" value="MFS_trans_sf"/>
</dbReference>
<dbReference type="GO" id="GO:0022857">
    <property type="term" value="F:transmembrane transporter activity"/>
    <property type="evidence" value="ECO:0007669"/>
    <property type="project" value="InterPro"/>
</dbReference>
<dbReference type="GeneID" id="30147414"/>
<keyword evidence="9 10" id="KW-0472">Membrane</keyword>
<dbReference type="RefSeq" id="XP_018983478.1">
    <property type="nucleotide sequence ID" value="XM_019129561.1"/>
</dbReference>
<feature type="transmembrane region" description="Helical" evidence="10">
    <location>
        <begin position="184"/>
        <end position="212"/>
    </location>
</feature>
<dbReference type="Gene3D" id="1.20.1250.20">
    <property type="entry name" value="MFS general substrate transporter like domains"/>
    <property type="match status" value="1"/>
</dbReference>
<keyword evidence="6 10" id="KW-0029">Amino-acid transport</keyword>
<proteinExistence type="inferred from homology"/>
<dbReference type="InterPro" id="IPR024671">
    <property type="entry name" value="Atg22-like"/>
</dbReference>
<feature type="transmembrane region" description="Helical" evidence="10">
    <location>
        <begin position="281"/>
        <end position="305"/>
    </location>
</feature>
<feature type="transmembrane region" description="Helical" evidence="10">
    <location>
        <begin position="522"/>
        <end position="542"/>
    </location>
</feature>
<keyword evidence="13" id="KW-1185">Reference proteome</keyword>
<evidence type="ECO:0000259" key="11">
    <source>
        <dbReference type="PROSITE" id="PS50850"/>
    </source>
</evidence>
<evidence type="ECO:0000313" key="13">
    <source>
        <dbReference type="Proteomes" id="UP000094336"/>
    </source>
</evidence>
<name>A0A1E3QKH4_9ASCO</name>
<evidence type="ECO:0000256" key="8">
    <source>
        <dbReference type="ARBA" id="ARBA00023006"/>
    </source>
</evidence>
<accession>A0A1E3QKH4</accession>
<organism evidence="12 13">
    <name type="scientific">Babjeviella inositovora NRRL Y-12698</name>
    <dbReference type="NCBI Taxonomy" id="984486"/>
    <lineage>
        <taxon>Eukaryota</taxon>
        <taxon>Fungi</taxon>
        <taxon>Dikarya</taxon>
        <taxon>Ascomycota</taxon>
        <taxon>Saccharomycotina</taxon>
        <taxon>Pichiomycetes</taxon>
        <taxon>Serinales incertae sedis</taxon>
        <taxon>Babjeviella</taxon>
    </lineage>
</organism>
<feature type="transmembrane region" description="Helical" evidence="10">
    <location>
        <begin position="457"/>
        <end position="479"/>
    </location>
</feature>
<feature type="transmembrane region" description="Helical" evidence="10">
    <location>
        <begin position="359"/>
        <end position="381"/>
    </location>
</feature>
<dbReference type="GO" id="GO:0006914">
    <property type="term" value="P:autophagy"/>
    <property type="evidence" value="ECO:0007669"/>
    <property type="project" value="UniProtKB-KW"/>
</dbReference>
<evidence type="ECO:0000256" key="6">
    <source>
        <dbReference type="ARBA" id="ARBA00022970"/>
    </source>
</evidence>
<evidence type="ECO:0000256" key="3">
    <source>
        <dbReference type="ARBA" id="ARBA00022448"/>
    </source>
</evidence>
<evidence type="ECO:0000256" key="4">
    <source>
        <dbReference type="ARBA" id="ARBA00022554"/>
    </source>
</evidence>
<dbReference type="SUPFAM" id="SSF103473">
    <property type="entry name" value="MFS general substrate transporter"/>
    <property type="match status" value="1"/>
</dbReference>
<reference evidence="13" key="1">
    <citation type="submission" date="2016-05" db="EMBL/GenBank/DDBJ databases">
        <title>Comparative genomics of biotechnologically important yeasts.</title>
        <authorList>
            <consortium name="DOE Joint Genome Institute"/>
            <person name="Riley R."/>
            <person name="Haridas S."/>
            <person name="Wolfe K.H."/>
            <person name="Lopes M.R."/>
            <person name="Hittinger C.T."/>
            <person name="Goker M."/>
            <person name="Salamov A."/>
            <person name="Wisecaver J."/>
            <person name="Long T.M."/>
            <person name="Aerts A.L."/>
            <person name="Barry K."/>
            <person name="Choi C."/>
            <person name="Clum A."/>
            <person name="Coughlan A.Y."/>
            <person name="Deshpande S."/>
            <person name="Douglass A.P."/>
            <person name="Hanson S.J."/>
            <person name="Klenk H.-P."/>
            <person name="Labutti K."/>
            <person name="Lapidus A."/>
            <person name="Lindquist E."/>
            <person name="Lipzen A."/>
            <person name="Meier-Kolthoff J.P."/>
            <person name="Ohm R.A."/>
            <person name="Otillar R.P."/>
            <person name="Pangilinan J."/>
            <person name="Peng Y."/>
            <person name="Rokas A."/>
            <person name="Rosa C.A."/>
            <person name="Scheuner C."/>
            <person name="Sibirny A.A."/>
            <person name="Slot J.C."/>
            <person name="Stielow J.B."/>
            <person name="Sun H."/>
            <person name="Kurtzman C.P."/>
            <person name="Blackwell M."/>
            <person name="Grigoriev I.V."/>
            <person name="Jeffries T.W."/>
        </authorList>
    </citation>
    <scope>NUCLEOTIDE SEQUENCE [LARGE SCALE GENOMIC DNA]</scope>
    <source>
        <strain evidence="13">NRRL Y-12698</strain>
    </source>
</reference>
<dbReference type="STRING" id="984486.A0A1E3QKH4"/>
<dbReference type="GO" id="GO:0000329">
    <property type="term" value="C:fungal-type vacuole membrane"/>
    <property type="evidence" value="ECO:0007669"/>
    <property type="project" value="EnsemblFungi"/>
</dbReference>
<dbReference type="InterPro" id="IPR050495">
    <property type="entry name" value="ATG22/LtaA_families"/>
</dbReference>
<gene>
    <name evidence="12" type="ORF">BABINDRAFT_162823</name>
</gene>
<feature type="transmembrane region" description="Helical" evidence="10">
    <location>
        <begin position="248"/>
        <end position="269"/>
    </location>
</feature>
<dbReference type="InterPro" id="IPR020846">
    <property type="entry name" value="MFS_dom"/>
</dbReference>
<feature type="transmembrane region" description="Helical" evidence="10">
    <location>
        <begin position="426"/>
        <end position="445"/>
    </location>
</feature>
<dbReference type="EMBL" id="KV454436">
    <property type="protein sequence ID" value="ODQ78150.1"/>
    <property type="molecule type" value="Genomic_DNA"/>
</dbReference>
<keyword evidence="4 10" id="KW-0926">Vacuole</keyword>
<keyword evidence="3 10" id="KW-0813">Transport</keyword>
<dbReference type="Pfam" id="PF11700">
    <property type="entry name" value="ATG22"/>
    <property type="match status" value="1"/>
</dbReference>
<comment type="subcellular location">
    <subcellularLocation>
        <location evidence="1 10">Vacuole membrane</location>
        <topology evidence="1 10">Multi-pass membrane protein</topology>
    </subcellularLocation>
</comment>
<dbReference type="PANTHER" id="PTHR23519:SF1">
    <property type="entry name" value="AUTOPHAGY-RELATED PROTEIN 22"/>
    <property type="match status" value="1"/>
</dbReference>
<comment type="similarity">
    <text evidence="2 10">Belongs to the ATG22 family.</text>
</comment>
<dbReference type="GO" id="GO:0032974">
    <property type="term" value="P:amino acid transmembrane export from vacuole"/>
    <property type="evidence" value="ECO:0007669"/>
    <property type="project" value="EnsemblFungi"/>
</dbReference>
<keyword evidence="5 10" id="KW-0812">Transmembrane</keyword>